<dbReference type="PROSITE" id="PS50088">
    <property type="entry name" value="ANK_REPEAT"/>
    <property type="match status" value="4"/>
</dbReference>
<keyword evidence="1" id="KW-0677">Repeat</keyword>
<feature type="repeat" description="ANK" evidence="3">
    <location>
        <begin position="286"/>
        <end position="310"/>
    </location>
</feature>
<keyword evidence="5" id="KW-1185">Reference proteome</keyword>
<dbReference type="SMART" id="SM00248">
    <property type="entry name" value="ANK"/>
    <property type="match status" value="6"/>
</dbReference>
<protein>
    <submittedName>
        <fullName evidence="4">Ankyrin repeat-containing domain protein</fullName>
    </submittedName>
</protein>
<dbReference type="PROSITE" id="PS50297">
    <property type="entry name" value="ANK_REP_REGION"/>
    <property type="match status" value="2"/>
</dbReference>
<dbReference type="Gene3D" id="1.25.40.20">
    <property type="entry name" value="Ankyrin repeat-containing domain"/>
    <property type="match status" value="2"/>
</dbReference>
<comment type="caution">
    <text evidence="4">The sequence shown here is derived from an EMBL/GenBank/DDBJ whole genome shotgun (WGS) entry which is preliminary data.</text>
</comment>
<gene>
    <name evidence="4" type="ORF">B0T18DRAFT_391529</name>
</gene>
<dbReference type="InterPro" id="IPR050745">
    <property type="entry name" value="Multifunctional_regulatory"/>
</dbReference>
<evidence type="ECO:0000313" key="5">
    <source>
        <dbReference type="Proteomes" id="UP001172155"/>
    </source>
</evidence>
<evidence type="ECO:0000313" key="4">
    <source>
        <dbReference type="EMBL" id="KAK0742590.1"/>
    </source>
</evidence>
<evidence type="ECO:0000256" key="1">
    <source>
        <dbReference type="ARBA" id="ARBA00022737"/>
    </source>
</evidence>
<keyword evidence="2 3" id="KW-0040">ANK repeat</keyword>
<dbReference type="EMBL" id="JAUKUD010000005">
    <property type="protein sequence ID" value="KAK0742590.1"/>
    <property type="molecule type" value="Genomic_DNA"/>
</dbReference>
<reference evidence="4" key="1">
    <citation type="submission" date="2023-06" db="EMBL/GenBank/DDBJ databases">
        <title>Genome-scale phylogeny and comparative genomics of the fungal order Sordariales.</title>
        <authorList>
            <consortium name="Lawrence Berkeley National Laboratory"/>
            <person name="Hensen N."/>
            <person name="Bonometti L."/>
            <person name="Westerberg I."/>
            <person name="Brannstrom I.O."/>
            <person name="Guillou S."/>
            <person name="Cros-Aarteil S."/>
            <person name="Calhoun S."/>
            <person name="Haridas S."/>
            <person name="Kuo A."/>
            <person name="Mondo S."/>
            <person name="Pangilinan J."/>
            <person name="Riley R."/>
            <person name="LaButti K."/>
            <person name="Andreopoulos B."/>
            <person name="Lipzen A."/>
            <person name="Chen C."/>
            <person name="Yanf M."/>
            <person name="Daum C."/>
            <person name="Ng V."/>
            <person name="Clum A."/>
            <person name="Steindorff A."/>
            <person name="Ohm R."/>
            <person name="Martin F."/>
            <person name="Silar P."/>
            <person name="Natvig D."/>
            <person name="Lalanne C."/>
            <person name="Gautier V."/>
            <person name="Ament-velasquez S.L."/>
            <person name="Kruys A."/>
            <person name="Hutchinson M.I."/>
            <person name="Powell A.J."/>
            <person name="Barry K."/>
            <person name="Miller A.N."/>
            <person name="Grigoriev I.V."/>
            <person name="Debuchy R."/>
            <person name="Gladieux P."/>
            <person name="Thoren M.H."/>
            <person name="Johannesson H."/>
        </authorList>
    </citation>
    <scope>NUCLEOTIDE SEQUENCE</scope>
    <source>
        <strain evidence="4">SMH3187-1</strain>
    </source>
</reference>
<accession>A0AA40K1P2</accession>
<sequence>MDSIMLPTSSSTLDVKPLEWCGIDGPRASAFSRSASEEALARMGWKATLGRPKPSECREIVRPNLSLRRATPSVVLHNDDCDCQPRQTPAPIHQQNPQDEALALYIFSTSETYRGREKAGPITIQRAKATNSKELRRRPSSIASFARLFSSATPTSPINGTSKSAELCQACSDLDPDLMARLLFEDRTPVNATNPSDGTTPLLAAISSPKARSYPSSHLAIITLLLDRGADPNAVAMSTDMPASQTTPLIAACTINAPEVVKLLLTRGAAVDAPPPSPTKLGFRSRGMTALHTAAAANHPDCVDILLAHGGANVATAFDYVKPIAWPNHTQPKSDSGSLSRRSSISSISNSSIRSGLLLRVPTAKRPLATTASSAASIRSVKMADDRNLTPVKGVTPLYLASGSYACTGLLLRHTAPANVRDSQGRTPLHWATEAGDADVVSLLLDAGNAEVDPHDNQGTTPLGLAVAKAEKSGGTVPGQRAAEVEMMRVLLQAGANVDIRCGKATTLRARLLAIDGKDRWRRVFGPLLDQF</sequence>
<dbReference type="PRINTS" id="PR01415">
    <property type="entry name" value="ANKYRIN"/>
</dbReference>
<dbReference type="PANTHER" id="PTHR24189">
    <property type="entry name" value="MYOTROPHIN"/>
    <property type="match status" value="1"/>
</dbReference>
<dbReference type="Pfam" id="PF12796">
    <property type="entry name" value="Ank_2"/>
    <property type="match status" value="2"/>
</dbReference>
<proteinExistence type="predicted"/>
<organism evidence="4 5">
    <name type="scientific">Schizothecium vesticola</name>
    <dbReference type="NCBI Taxonomy" id="314040"/>
    <lineage>
        <taxon>Eukaryota</taxon>
        <taxon>Fungi</taxon>
        <taxon>Dikarya</taxon>
        <taxon>Ascomycota</taxon>
        <taxon>Pezizomycotina</taxon>
        <taxon>Sordariomycetes</taxon>
        <taxon>Sordariomycetidae</taxon>
        <taxon>Sordariales</taxon>
        <taxon>Schizotheciaceae</taxon>
        <taxon>Schizothecium</taxon>
    </lineage>
</organism>
<evidence type="ECO:0000256" key="3">
    <source>
        <dbReference type="PROSITE-ProRule" id="PRU00023"/>
    </source>
</evidence>
<dbReference type="Proteomes" id="UP001172155">
    <property type="component" value="Unassembled WGS sequence"/>
</dbReference>
<evidence type="ECO:0000256" key="2">
    <source>
        <dbReference type="ARBA" id="ARBA00023043"/>
    </source>
</evidence>
<dbReference type="SUPFAM" id="SSF48403">
    <property type="entry name" value="Ankyrin repeat"/>
    <property type="match status" value="1"/>
</dbReference>
<feature type="repeat" description="ANK" evidence="3">
    <location>
        <begin position="197"/>
        <end position="237"/>
    </location>
</feature>
<feature type="repeat" description="ANK" evidence="3">
    <location>
        <begin position="424"/>
        <end position="448"/>
    </location>
</feature>
<name>A0AA40K1P2_9PEZI</name>
<dbReference type="InterPro" id="IPR002110">
    <property type="entry name" value="Ankyrin_rpt"/>
</dbReference>
<feature type="repeat" description="ANK" evidence="3">
    <location>
        <begin position="244"/>
        <end position="276"/>
    </location>
</feature>
<dbReference type="InterPro" id="IPR036770">
    <property type="entry name" value="Ankyrin_rpt-contain_sf"/>
</dbReference>
<dbReference type="AlphaFoldDB" id="A0AA40K1P2"/>